<sequence length="444" mass="49608">MPESTTMAVRSGSEHLAALISRDIDLTTAIDIVAVCDVSLQPIFSFFLDKVDCPLITPYDEVNWSHMKQDLVELGSSCPAIASSISALSTLYRSQLFNLPSSSHAVSLYNSAKLAYQTLLNDRKQDFSVTLAVIFLLCLFEVVHYETTPILKEPGDILLNRLSEWTQTQTQFSSRSSRIIAWLRLLHASTVRGGGMGLISDAVVHLLPDCKLMSTGNSSDKVTLRASTQIYDVLSAPIFDFYSKLQGISGQIAKLTHYHRSRATGIDQEEVAQKIADITSQLHGLWESRCPTQRQTPEELRACLAPTIAESLIKLIGVCAAAYYSEFIEVHRVLRDPTSESLDSQNARIEIRRIIGEDWNAYEDGGKLNPGYLRPLFLCAIEGVTEEEVRWAVERLEEIKNPISRSEFFACFGRALSAAQLQRGRRVTSKYFCIWQFGVSPPFL</sequence>
<dbReference type="EMBL" id="JANJQO010000844">
    <property type="protein sequence ID" value="KAJ2974322.1"/>
    <property type="molecule type" value="Genomic_DNA"/>
</dbReference>
<gene>
    <name evidence="1" type="ORF">NQ176_g6116</name>
</gene>
<name>A0ACC1N504_9HYPO</name>
<reference evidence="1" key="1">
    <citation type="submission" date="2022-08" db="EMBL/GenBank/DDBJ databases">
        <title>Genome Sequence of Lecanicillium fungicola.</title>
        <authorList>
            <person name="Buettner E."/>
        </authorList>
    </citation>
    <scope>NUCLEOTIDE SEQUENCE</scope>
    <source>
        <strain evidence="1">Babe33</strain>
    </source>
</reference>
<organism evidence="1 2">
    <name type="scientific">Zarea fungicola</name>
    <dbReference type="NCBI Taxonomy" id="93591"/>
    <lineage>
        <taxon>Eukaryota</taxon>
        <taxon>Fungi</taxon>
        <taxon>Dikarya</taxon>
        <taxon>Ascomycota</taxon>
        <taxon>Pezizomycotina</taxon>
        <taxon>Sordariomycetes</taxon>
        <taxon>Hypocreomycetidae</taxon>
        <taxon>Hypocreales</taxon>
        <taxon>Cordycipitaceae</taxon>
        <taxon>Zarea</taxon>
    </lineage>
</organism>
<dbReference type="Proteomes" id="UP001143910">
    <property type="component" value="Unassembled WGS sequence"/>
</dbReference>
<accession>A0ACC1N504</accession>
<evidence type="ECO:0000313" key="1">
    <source>
        <dbReference type="EMBL" id="KAJ2974322.1"/>
    </source>
</evidence>
<comment type="caution">
    <text evidence="1">The sequence shown here is derived from an EMBL/GenBank/DDBJ whole genome shotgun (WGS) entry which is preliminary data.</text>
</comment>
<proteinExistence type="predicted"/>
<evidence type="ECO:0000313" key="2">
    <source>
        <dbReference type="Proteomes" id="UP001143910"/>
    </source>
</evidence>
<keyword evidence="2" id="KW-1185">Reference proteome</keyword>
<protein>
    <submittedName>
        <fullName evidence="1">Uncharacterized protein</fullName>
    </submittedName>
</protein>